<evidence type="ECO:0000313" key="2">
    <source>
        <dbReference type="EMBL" id="ADO50673.1"/>
    </source>
</evidence>
<accession>E3G6D7</accession>
<dbReference type="eggNOG" id="COG0262">
    <property type="taxonomic scope" value="Bacteria"/>
</dbReference>
<dbReference type="PANTHER" id="PTHR38011">
    <property type="entry name" value="DIHYDROFOLATE REDUCTASE FAMILY PROTEIN (AFU_ORTHOLOGUE AFUA_8G06820)"/>
    <property type="match status" value="1"/>
</dbReference>
<dbReference type="SUPFAM" id="SSF53597">
    <property type="entry name" value="Dihydrofolate reductase-like"/>
    <property type="match status" value="1"/>
</dbReference>
<dbReference type="HOGENOM" id="CLU_043966_4_2_6"/>
<proteinExistence type="predicted"/>
<sequence length="186" mass="20481">MITTHVFIAVSLDGFIARQDGDIRWLLQRDDPGEDHGYDDFIIDKEVIVMGRGSYEKVMTFDTWPYDLPVLVLSKQLAGTPVPDALKDKVQFIDSAPGETIARLAEQNIQRVYLDGGQVVQSFLREGLITDMVITTVPVLIGSGKPLFGTLSRDIDLTLLSSRSFPSGLVQSTYHVNANKPALTAS</sequence>
<dbReference type="KEGG" id="esc:Entcl_4444"/>
<dbReference type="RefSeq" id="WP_013368381.1">
    <property type="nucleotide sequence ID" value="NC_014618.1"/>
</dbReference>
<evidence type="ECO:0000313" key="3">
    <source>
        <dbReference type="Proteomes" id="UP000006872"/>
    </source>
</evidence>
<dbReference type="GO" id="GO:0008703">
    <property type="term" value="F:5-amino-6-(5-phosphoribosylamino)uracil reductase activity"/>
    <property type="evidence" value="ECO:0007669"/>
    <property type="project" value="InterPro"/>
</dbReference>
<dbReference type="PANTHER" id="PTHR38011:SF11">
    <property type="entry name" value="2,5-DIAMINO-6-RIBOSYLAMINO-4(3H)-PYRIMIDINONE 5'-PHOSPHATE REDUCTASE"/>
    <property type="match status" value="1"/>
</dbReference>
<name>E3G6D7_ENTLS</name>
<protein>
    <submittedName>
        <fullName evidence="2">Bifunctional deaminase-reductase domain protein</fullName>
    </submittedName>
</protein>
<dbReference type="STRING" id="701347.Entcl_4444"/>
<dbReference type="Pfam" id="PF01872">
    <property type="entry name" value="RibD_C"/>
    <property type="match status" value="1"/>
</dbReference>
<feature type="domain" description="Bacterial bifunctional deaminase-reductase C-terminal" evidence="1">
    <location>
        <begin position="6"/>
        <end position="170"/>
    </location>
</feature>
<dbReference type="EMBL" id="CP002272">
    <property type="protein sequence ID" value="ADO50673.1"/>
    <property type="molecule type" value="Genomic_DNA"/>
</dbReference>
<evidence type="ECO:0000259" key="1">
    <source>
        <dbReference type="Pfam" id="PF01872"/>
    </source>
</evidence>
<organism evidence="2 3">
    <name type="scientific">Enterobacter lignolyticus (strain SCF1)</name>
    <dbReference type="NCBI Taxonomy" id="701347"/>
    <lineage>
        <taxon>Bacteria</taxon>
        <taxon>Pseudomonadati</taxon>
        <taxon>Pseudomonadota</taxon>
        <taxon>Gammaproteobacteria</taxon>
        <taxon>Enterobacterales</taxon>
        <taxon>Enterobacteriaceae</taxon>
        <taxon>Pluralibacter</taxon>
    </lineage>
</organism>
<dbReference type="InterPro" id="IPR024072">
    <property type="entry name" value="DHFR-like_dom_sf"/>
</dbReference>
<dbReference type="AlphaFoldDB" id="E3G6D7"/>
<dbReference type="GO" id="GO:0009231">
    <property type="term" value="P:riboflavin biosynthetic process"/>
    <property type="evidence" value="ECO:0007669"/>
    <property type="project" value="InterPro"/>
</dbReference>
<dbReference type="InterPro" id="IPR002734">
    <property type="entry name" value="RibDG_C"/>
</dbReference>
<gene>
    <name evidence="2" type="ordered locus">Entcl_4444</name>
</gene>
<dbReference type="Proteomes" id="UP000006872">
    <property type="component" value="Chromosome"/>
</dbReference>
<keyword evidence="3" id="KW-1185">Reference proteome</keyword>
<reference evidence="2 3" key="2">
    <citation type="journal article" date="2011" name="Stand. Genomic Sci.">
        <title>Complete genome sequence of 'Enterobacter lignolyticus' SCF1.</title>
        <authorList>
            <person name="Deangelis K.M."/>
            <person name="D'Haeseleer P."/>
            <person name="Chivian D."/>
            <person name="Fortney J.L."/>
            <person name="Khudyakov J."/>
            <person name="Simmons B."/>
            <person name="Woo H."/>
            <person name="Arkin A.P."/>
            <person name="Davenport K.W."/>
            <person name="Goodwin L."/>
            <person name="Chen A."/>
            <person name="Ivanova N."/>
            <person name="Kyrpides N.C."/>
            <person name="Mavromatis K."/>
            <person name="Woyke T."/>
            <person name="Hazen T.C."/>
        </authorList>
    </citation>
    <scope>NUCLEOTIDE SEQUENCE [LARGE SCALE GENOMIC DNA]</scope>
    <source>
        <strain evidence="2 3">SCF1</strain>
    </source>
</reference>
<dbReference type="Gene3D" id="3.40.430.10">
    <property type="entry name" value="Dihydrofolate Reductase, subunit A"/>
    <property type="match status" value="1"/>
</dbReference>
<reference evidence="3" key="1">
    <citation type="submission" date="2010-10" db="EMBL/GenBank/DDBJ databases">
        <title>Complete sequence of Enterobacter cloacae SCF1.</title>
        <authorList>
            <consortium name="US DOE Joint Genome Institute"/>
            <person name="Lucas S."/>
            <person name="Copeland A."/>
            <person name="Lapidus A."/>
            <person name="Cheng J.-F."/>
            <person name="Bruce D."/>
            <person name="Goodwin L."/>
            <person name="Pitluck S."/>
            <person name="Davenport K."/>
            <person name="Detter J.C."/>
            <person name="Han C."/>
            <person name="Tapia R."/>
            <person name="Land M."/>
            <person name="Hauser L."/>
            <person name="Chang Y.-J."/>
            <person name="Jeffries C."/>
            <person name="Kyrpides N."/>
            <person name="Ivanova N."/>
            <person name="Mikhailova N."/>
            <person name="DeAngelis K."/>
            <person name="Arkin A.P."/>
            <person name="Chivian D."/>
            <person name="Edwards B."/>
            <person name="Woo H."/>
            <person name="Hazen T.C."/>
            <person name="Woyke T."/>
        </authorList>
    </citation>
    <scope>NUCLEOTIDE SEQUENCE [LARGE SCALE GENOMIC DNA]</scope>
    <source>
        <strain evidence="3">SCF1</strain>
    </source>
</reference>
<dbReference type="InterPro" id="IPR050765">
    <property type="entry name" value="Riboflavin_Biosynth_HTPR"/>
</dbReference>